<reference evidence="10" key="2">
    <citation type="submission" date="2023-06" db="EMBL/GenBank/DDBJ databases">
        <authorList>
            <person name="Swenson N.G."/>
            <person name="Wegrzyn J.L."/>
            <person name="Mcevoy S.L."/>
        </authorList>
    </citation>
    <scope>NUCLEOTIDE SEQUENCE</scope>
    <source>
        <strain evidence="10">NS2018</strain>
        <tissue evidence="10">Leaf</tissue>
    </source>
</reference>
<protein>
    <submittedName>
        <fullName evidence="10">Uncharacterized protein</fullName>
    </submittedName>
</protein>
<dbReference type="Gene3D" id="1.10.287.110">
    <property type="entry name" value="DnaJ domain"/>
    <property type="match status" value="1"/>
</dbReference>
<dbReference type="PANTHER" id="PTHR43096:SF52">
    <property type="entry name" value="DNAJ HOMOLOG 1, MITOCHONDRIAL-RELATED"/>
    <property type="match status" value="1"/>
</dbReference>
<dbReference type="Pfam" id="PF00684">
    <property type="entry name" value="DnaJ_CXXCXGXG"/>
    <property type="match status" value="1"/>
</dbReference>
<evidence type="ECO:0000256" key="1">
    <source>
        <dbReference type="ARBA" id="ARBA00022723"/>
    </source>
</evidence>
<evidence type="ECO:0000313" key="11">
    <source>
        <dbReference type="Proteomes" id="UP001168877"/>
    </source>
</evidence>
<keyword evidence="2" id="KW-0677">Repeat</keyword>
<dbReference type="InterPro" id="IPR002939">
    <property type="entry name" value="DnaJ_C"/>
</dbReference>
<evidence type="ECO:0000259" key="8">
    <source>
        <dbReference type="PROSITE" id="PS50076"/>
    </source>
</evidence>
<dbReference type="GO" id="GO:0031072">
    <property type="term" value="F:heat shock protein binding"/>
    <property type="evidence" value="ECO:0007669"/>
    <property type="project" value="InterPro"/>
</dbReference>
<dbReference type="InterPro" id="IPR001623">
    <property type="entry name" value="DnaJ_domain"/>
</dbReference>
<feature type="zinc finger region" description="CR-type" evidence="6">
    <location>
        <begin position="222"/>
        <end position="300"/>
    </location>
</feature>
<keyword evidence="5" id="KW-0143">Chaperone</keyword>
<dbReference type="Pfam" id="PF00226">
    <property type="entry name" value="DnaJ"/>
    <property type="match status" value="1"/>
</dbReference>
<accession>A0AA39VC45</accession>
<feature type="domain" description="CR-type" evidence="9">
    <location>
        <begin position="222"/>
        <end position="300"/>
    </location>
</feature>
<dbReference type="Gene3D" id="2.10.230.10">
    <property type="entry name" value="Heat shock protein DnaJ, cysteine-rich domain"/>
    <property type="match status" value="1"/>
</dbReference>
<dbReference type="SMART" id="SM00271">
    <property type="entry name" value="DnaJ"/>
    <property type="match status" value="1"/>
</dbReference>
<proteinExistence type="inferred from homology"/>
<feature type="compositionally biased region" description="Basic and acidic residues" evidence="7">
    <location>
        <begin position="592"/>
        <end position="609"/>
    </location>
</feature>
<sequence length="637" mass="70320">MVRTNGTRLLRSLTRSLLDDSRISLQILNKTLSGGGCCRSFVTGPGHNVRTCGNFAPKNVTNQRNWLLLGLLNANLGATRPIHGTASMSAKDYYEILGVTKNATANDIKKAYYGLAKKIHPDTNKEDPEAEKKFQEVSKAYEVLKDDEKRSMYDQVGHEAFVHQDTNGGPGGPGYGGGFGNPFEDFINMENIFNMKDFFRNRMSGQDVKVALEISFMEAVQGCTKTVTFQTELPCQACGGEGVPPGVKPEKCRRCKGSGMEYIQSGFMNISQTCRQCGGSGYIVSSLCKACKGGRVVRGPKTVKLDIMPGVDNNETLKVFKSGGADPDGNQPGDLYVTIKVREDPVFRREGSNILVDSVLSVTQAILGGTIQVPTLTGDVVLKVRPGTQPGQKVVLKGKGIKTRNSTKFGDQFVHYNVSIPTSLTQRQRELIEEFAKEEQGVSCYSWDEDNWRSQYGQVIRSEEEPVLAFPVIDLWDWAMVTECRKDGKDQVARLVGHKVRQSVKLHPSMPSGRRLLKTAPIREVHIDLVRVTTGQVYKLRSPSAKYLASLSSYDSSNPTKDWGFPEFFPLSEPIQKSKSDSSTLPDQLPASEKHQSHAYRDRAAERRTLHGGFGVGPGQKRVLGNDDGREKLQLKP</sequence>
<organism evidence="10 11">
    <name type="scientific">Acer saccharum</name>
    <name type="common">Sugar maple</name>
    <dbReference type="NCBI Taxonomy" id="4024"/>
    <lineage>
        <taxon>Eukaryota</taxon>
        <taxon>Viridiplantae</taxon>
        <taxon>Streptophyta</taxon>
        <taxon>Embryophyta</taxon>
        <taxon>Tracheophyta</taxon>
        <taxon>Spermatophyta</taxon>
        <taxon>Magnoliopsida</taxon>
        <taxon>eudicotyledons</taxon>
        <taxon>Gunneridae</taxon>
        <taxon>Pentapetalae</taxon>
        <taxon>rosids</taxon>
        <taxon>malvids</taxon>
        <taxon>Sapindales</taxon>
        <taxon>Sapindaceae</taxon>
        <taxon>Hippocastanoideae</taxon>
        <taxon>Acereae</taxon>
        <taxon>Acer</taxon>
    </lineage>
</organism>
<dbReference type="GO" id="GO:0008270">
    <property type="term" value="F:zinc ion binding"/>
    <property type="evidence" value="ECO:0007669"/>
    <property type="project" value="UniProtKB-KW"/>
</dbReference>
<keyword evidence="4 6" id="KW-0862">Zinc</keyword>
<dbReference type="SUPFAM" id="SSF49493">
    <property type="entry name" value="HSP40/DnaJ peptide-binding domain"/>
    <property type="match status" value="2"/>
</dbReference>
<feature type="domain" description="J" evidence="8">
    <location>
        <begin position="92"/>
        <end position="157"/>
    </location>
</feature>
<dbReference type="Proteomes" id="UP001168877">
    <property type="component" value="Unassembled WGS sequence"/>
</dbReference>
<dbReference type="EMBL" id="JAUESC010000387">
    <property type="protein sequence ID" value="KAK0573777.1"/>
    <property type="molecule type" value="Genomic_DNA"/>
</dbReference>
<dbReference type="InterPro" id="IPR001305">
    <property type="entry name" value="HSP_DnaJ_Cys-rich_dom"/>
</dbReference>
<dbReference type="GO" id="GO:0051082">
    <property type="term" value="F:unfolded protein binding"/>
    <property type="evidence" value="ECO:0007669"/>
    <property type="project" value="InterPro"/>
</dbReference>
<dbReference type="AlphaFoldDB" id="A0AA39VC45"/>
<keyword evidence="3 6" id="KW-0863">Zinc-finger</keyword>
<comment type="caution">
    <text evidence="10">The sequence shown here is derived from an EMBL/GenBank/DDBJ whole genome shotgun (WGS) entry which is preliminary data.</text>
</comment>
<gene>
    <name evidence="10" type="ORF">LWI29_013406</name>
</gene>
<dbReference type="PROSITE" id="PS51188">
    <property type="entry name" value="ZF_CR"/>
    <property type="match status" value="1"/>
</dbReference>
<feature type="compositionally biased region" description="Polar residues" evidence="7">
    <location>
        <begin position="576"/>
        <end position="586"/>
    </location>
</feature>
<keyword evidence="1 6" id="KW-0479">Metal-binding</keyword>
<dbReference type="PRINTS" id="PR00625">
    <property type="entry name" value="JDOMAIN"/>
</dbReference>
<dbReference type="SUPFAM" id="SSF57938">
    <property type="entry name" value="DnaJ/Hsp40 cysteine-rich domain"/>
    <property type="match status" value="1"/>
</dbReference>
<dbReference type="SUPFAM" id="SSF46565">
    <property type="entry name" value="Chaperone J-domain"/>
    <property type="match status" value="1"/>
</dbReference>
<dbReference type="GO" id="GO:0042026">
    <property type="term" value="P:protein refolding"/>
    <property type="evidence" value="ECO:0007669"/>
    <property type="project" value="TreeGrafter"/>
</dbReference>
<dbReference type="NCBIfam" id="NF008035">
    <property type="entry name" value="PRK10767.1"/>
    <property type="match status" value="1"/>
</dbReference>
<dbReference type="GO" id="GO:0005524">
    <property type="term" value="F:ATP binding"/>
    <property type="evidence" value="ECO:0007669"/>
    <property type="project" value="InterPro"/>
</dbReference>
<dbReference type="InterPro" id="IPR036410">
    <property type="entry name" value="HSP_DnaJ_Cys-rich_dom_sf"/>
</dbReference>
<name>A0AA39VC45_ACESA</name>
<dbReference type="InterPro" id="IPR018253">
    <property type="entry name" value="DnaJ_domain_CS"/>
</dbReference>
<dbReference type="InterPro" id="IPR012724">
    <property type="entry name" value="DnaJ"/>
</dbReference>
<dbReference type="PROSITE" id="PS00636">
    <property type="entry name" value="DNAJ_1"/>
    <property type="match status" value="1"/>
</dbReference>
<evidence type="ECO:0000313" key="10">
    <source>
        <dbReference type="EMBL" id="KAK0573777.1"/>
    </source>
</evidence>
<evidence type="ECO:0000256" key="4">
    <source>
        <dbReference type="ARBA" id="ARBA00022833"/>
    </source>
</evidence>
<evidence type="ECO:0000256" key="5">
    <source>
        <dbReference type="ARBA" id="ARBA00023186"/>
    </source>
</evidence>
<evidence type="ECO:0000256" key="2">
    <source>
        <dbReference type="ARBA" id="ARBA00022737"/>
    </source>
</evidence>
<dbReference type="GO" id="GO:0009408">
    <property type="term" value="P:response to heat"/>
    <property type="evidence" value="ECO:0007669"/>
    <property type="project" value="InterPro"/>
</dbReference>
<evidence type="ECO:0000256" key="3">
    <source>
        <dbReference type="ARBA" id="ARBA00022771"/>
    </source>
</evidence>
<dbReference type="FunFam" id="2.10.230.10:FF:000002">
    <property type="entry name" value="Molecular chaperone DnaJ"/>
    <property type="match status" value="1"/>
</dbReference>
<dbReference type="CDD" id="cd10747">
    <property type="entry name" value="DnaJ_C"/>
    <property type="match status" value="1"/>
</dbReference>
<dbReference type="PROSITE" id="PS50076">
    <property type="entry name" value="DNAJ_2"/>
    <property type="match status" value="1"/>
</dbReference>
<dbReference type="FunFam" id="2.60.260.20:FF:000005">
    <property type="entry name" value="Chaperone protein dnaJ 1, mitochondrial"/>
    <property type="match status" value="1"/>
</dbReference>
<dbReference type="InterPro" id="IPR036869">
    <property type="entry name" value="J_dom_sf"/>
</dbReference>
<dbReference type="HAMAP" id="MF_01152">
    <property type="entry name" value="DnaJ"/>
    <property type="match status" value="1"/>
</dbReference>
<dbReference type="CDD" id="cd06257">
    <property type="entry name" value="DnaJ"/>
    <property type="match status" value="1"/>
</dbReference>
<keyword evidence="11" id="KW-1185">Reference proteome</keyword>
<evidence type="ECO:0000259" key="9">
    <source>
        <dbReference type="PROSITE" id="PS51188"/>
    </source>
</evidence>
<dbReference type="Gene3D" id="2.60.260.20">
    <property type="entry name" value="Urease metallochaperone UreE, N-terminal domain"/>
    <property type="match status" value="2"/>
</dbReference>
<evidence type="ECO:0000256" key="7">
    <source>
        <dbReference type="SAM" id="MobiDB-lite"/>
    </source>
</evidence>
<dbReference type="PANTHER" id="PTHR43096">
    <property type="entry name" value="DNAJ HOMOLOG 1, MITOCHONDRIAL-RELATED"/>
    <property type="match status" value="1"/>
</dbReference>
<feature type="region of interest" description="Disordered" evidence="7">
    <location>
        <begin position="576"/>
        <end position="637"/>
    </location>
</feature>
<reference evidence="10" key="1">
    <citation type="journal article" date="2022" name="Plant J.">
        <title>Strategies of tolerance reflected in two North American maple genomes.</title>
        <authorList>
            <person name="McEvoy S.L."/>
            <person name="Sezen U.U."/>
            <person name="Trouern-Trend A."/>
            <person name="McMahon S.M."/>
            <person name="Schaberg P.G."/>
            <person name="Yang J."/>
            <person name="Wegrzyn J.L."/>
            <person name="Swenson N.G."/>
        </authorList>
    </citation>
    <scope>NUCLEOTIDE SEQUENCE</scope>
    <source>
        <strain evidence="10">NS2018</strain>
    </source>
</reference>
<feature type="compositionally biased region" description="Basic and acidic residues" evidence="7">
    <location>
        <begin position="624"/>
        <end position="637"/>
    </location>
</feature>
<dbReference type="CDD" id="cd10719">
    <property type="entry name" value="DnaJ_zf"/>
    <property type="match status" value="1"/>
</dbReference>
<dbReference type="GO" id="GO:0005737">
    <property type="term" value="C:cytoplasm"/>
    <property type="evidence" value="ECO:0007669"/>
    <property type="project" value="TreeGrafter"/>
</dbReference>
<dbReference type="Pfam" id="PF01556">
    <property type="entry name" value="DnaJ_C"/>
    <property type="match status" value="1"/>
</dbReference>
<evidence type="ECO:0000256" key="6">
    <source>
        <dbReference type="PROSITE-ProRule" id="PRU00546"/>
    </source>
</evidence>
<dbReference type="InterPro" id="IPR008971">
    <property type="entry name" value="HSP40/DnaJ_pept-bd"/>
</dbReference>